<accession>A0ABV9DBT9</accession>
<dbReference type="EMBL" id="JBHSGF010000005">
    <property type="protein sequence ID" value="MFC4555274.1"/>
    <property type="molecule type" value="Genomic_DNA"/>
</dbReference>
<feature type="region of interest" description="Disordered" evidence="1">
    <location>
        <begin position="1"/>
        <end position="21"/>
    </location>
</feature>
<feature type="transmembrane region" description="Helical" evidence="2">
    <location>
        <begin position="120"/>
        <end position="148"/>
    </location>
</feature>
<evidence type="ECO:0000256" key="1">
    <source>
        <dbReference type="SAM" id="MobiDB-lite"/>
    </source>
</evidence>
<evidence type="ECO:0000256" key="2">
    <source>
        <dbReference type="SAM" id="Phobius"/>
    </source>
</evidence>
<name>A0ABV9DBT9_9MICO</name>
<gene>
    <name evidence="3" type="ORF">ACFO3F_08440</name>
</gene>
<keyword evidence="2" id="KW-0812">Transmembrane</keyword>
<feature type="transmembrane region" description="Helical" evidence="2">
    <location>
        <begin position="251"/>
        <end position="275"/>
    </location>
</feature>
<feature type="transmembrane region" description="Helical" evidence="2">
    <location>
        <begin position="31"/>
        <end position="59"/>
    </location>
</feature>
<feature type="transmembrane region" description="Helical" evidence="2">
    <location>
        <begin position="168"/>
        <end position="191"/>
    </location>
</feature>
<keyword evidence="2" id="KW-0472">Membrane</keyword>
<proteinExistence type="predicted"/>
<comment type="caution">
    <text evidence="3">The sequence shown here is derived from an EMBL/GenBank/DDBJ whole genome shotgun (WGS) entry which is preliminary data.</text>
</comment>
<dbReference type="RefSeq" id="WP_122823740.1">
    <property type="nucleotide sequence ID" value="NZ_CP033325.1"/>
</dbReference>
<sequence>MTERQNEPHADAPATDDLGRATTGPVARARFIVALVGNTVGALALLVGAGTVFWLLSLTGGDEPIRSVVEDDTTGTETMSFPILMALLSMIAFFFGQFAARGRWGADEGYHSSGGSFTVLLRPVSVGLHAVLLVVALAAWALVMVVPLVLEAQGAIAASDGSTALSQYWTVVTVYSVVTGALAGMTGVSLLKKLTYNESLRRHGWTIRKGTPSQLRWRLVSHIWRAELGIAAVAGVALGLAPLGVHLESTVFSVSFAAAGAALLAGAVVMALNAWRSGLPVERVESYT</sequence>
<organism evidence="3 4">
    <name type="scientific">Georgenia faecalis</name>
    <dbReference type="NCBI Taxonomy" id="2483799"/>
    <lineage>
        <taxon>Bacteria</taxon>
        <taxon>Bacillati</taxon>
        <taxon>Actinomycetota</taxon>
        <taxon>Actinomycetes</taxon>
        <taxon>Micrococcales</taxon>
        <taxon>Bogoriellaceae</taxon>
        <taxon>Georgenia</taxon>
    </lineage>
</organism>
<feature type="transmembrane region" description="Helical" evidence="2">
    <location>
        <begin position="226"/>
        <end position="245"/>
    </location>
</feature>
<keyword evidence="4" id="KW-1185">Reference proteome</keyword>
<reference evidence="4" key="1">
    <citation type="journal article" date="2019" name="Int. J. Syst. Evol. Microbiol.">
        <title>The Global Catalogue of Microorganisms (GCM) 10K type strain sequencing project: providing services to taxonomists for standard genome sequencing and annotation.</title>
        <authorList>
            <consortium name="The Broad Institute Genomics Platform"/>
            <consortium name="The Broad Institute Genome Sequencing Center for Infectious Disease"/>
            <person name="Wu L."/>
            <person name="Ma J."/>
        </authorList>
    </citation>
    <scope>NUCLEOTIDE SEQUENCE [LARGE SCALE GENOMIC DNA]</scope>
    <source>
        <strain evidence="4">JCM 3369</strain>
    </source>
</reference>
<feature type="compositionally biased region" description="Basic and acidic residues" evidence="1">
    <location>
        <begin position="1"/>
        <end position="10"/>
    </location>
</feature>
<protein>
    <submittedName>
        <fullName evidence="3">Uncharacterized protein</fullName>
    </submittedName>
</protein>
<feature type="transmembrane region" description="Helical" evidence="2">
    <location>
        <begin position="79"/>
        <end position="100"/>
    </location>
</feature>
<keyword evidence="2" id="KW-1133">Transmembrane helix</keyword>
<evidence type="ECO:0000313" key="4">
    <source>
        <dbReference type="Proteomes" id="UP001595955"/>
    </source>
</evidence>
<evidence type="ECO:0000313" key="3">
    <source>
        <dbReference type="EMBL" id="MFC4555274.1"/>
    </source>
</evidence>
<dbReference type="Proteomes" id="UP001595955">
    <property type="component" value="Unassembled WGS sequence"/>
</dbReference>